<dbReference type="KEGG" id="vg:16606311"/>
<evidence type="ECO:0000256" key="1">
    <source>
        <dbReference type="SAM" id="MobiDB-lite"/>
    </source>
</evidence>
<evidence type="ECO:0000313" key="2">
    <source>
        <dbReference type="EMBL" id="AGO84524.1"/>
    </source>
</evidence>
<gene>
    <name evidence="2" type="ORF">psal_cds_634</name>
</gene>
<protein>
    <submittedName>
        <fullName evidence="2">Uncharacterized protein</fullName>
    </submittedName>
</protein>
<keyword evidence="3" id="KW-1185">Reference proteome</keyword>
<feature type="region of interest" description="Disordered" evidence="1">
    <location>
        <begin position="212"/>
        <end position="234"/>
    </location>
</feature>
<evidence type="ECO:0000313" key="3">
    <source>
        <dbReference type="Proteomes" id="UP000204584"/>
    </source>
</evidence>
<name>S4VV97_9VIRU</name>
<feature type="compositionally biased region" description="Low complexity" evidence="1">
    <location>
        <begin position="405"/>
        <end position="414"/>
    </location>
</feature>
<organism evidence="2 3">
    <name type="scientific">Pandoravirus salinus</name>
    <dbReference type="NCBI Taxonomy" id="1349410"/>
    <lineage>
        <taxon>Viruses</taxon>
        <taxon>Pandoravirus</taxon>
    </lineage>
</organism>
<feature type="compositionally biased region" description="Basic and acidic residues" evidence="1">
    <location>
        <begin position="340"/>
        <end position="349"/>
    </location>
</feature>
<feature type="region of interest" description="Disordered" evidence="1">
    <location>
        <begin position="1"/>
        <end position="154"/>
    </location>
</feature>
<feature type="compositionally biased region" description="Acidic residues" evidence="1">
    <location>
        <begin position="124"/>
        <end position="136"/>
    </location>
</feature>
<feature type="compositionally biased region" description="Basic and acidic residues" evidence="1">
    <location>
        <begin position="137"/>
        <end position="147"/>
    </location>
</feature>
<sequence>MSRLPIAQTMSVDLTNDDNDNDNNMTTPTGPQSIQDIPPTDRSVPGVAADSTNTGGWMRRRSRKSNAAVTDLDGGDRSPSSLTPPPSGVVARHTGPVVLEPTIDIRSPAYDDEDVDRVRANNDGVDDDDDDGDDDRSEDKPKGDRRGIASNGHLRHDTLLSQIVNAVEDAMASAASHPEPETPNMCALTAAHRIARLDGMSERLAEAAIEHRRHRAQQPDGQFSKTRQRRARVSKANDFVHERFRIAHALAKHYNELFYPRGRRFVGRAEASTASQGASTATRGHHARMALFWLDTLVRFDRTFNVAGDLPAPTVERPLSARDMSSLHNDPTLVAASLADKFEPPDDRARQRKRPPPRPTAPVDFSGADHTGSSRRRQRRRLARPDGDGDNDGAARITDDDTDDSVGSGPDGVE</sequence>
<feature type="compositionally biased region" description="Polar residues" evidence="1">
    <location>
        <begin position="25"/>
        <end position="35"/>
    </location>
</feature>
<dbReference type="GeneID" id="16606311"/>
<feature type="region of interest" description="Disordered" evidence="1">
    <location>
        <begin position="336"/>
        <end position="414"/>
    </location>
</feature>
<accession>S4VV97</accession>
<proteinExistence type="predicted"/>
<dbReference type="EMBL" id="KC977571">
    <property type="protein sequence ID" value="AGO84524.1"/>
    <property type="molecule type" value="Genomic_DNA"/>
</dbReference>
<dbReference type="RefSeq" id="YP_008437596.1">
    <property type="nucleotide sequence ID" value="NC_022098.1"/>
</dbReference>
<reference evidence="2 3" key="1">
    <citation type="journal article" date="2013" name="Science">
        <title>Pandoraviruses: amoeba viruses with genomes up to 2.5 Mb reaching that of parasitic eukaryotes.</title>
        <authorList>
            <person name="Philippe N."/>
            <person name="Legendre M."/>
            <person name="Doutre G."/>
            <person name="Coute Y."/>
            <person name="Poirot O."/>
            <person name="Lescot M."/>
            <person name="Arslan D."/>
            <person name="Seltzer V."/>
            <person name="Bertaux L."/>
            <person name="Bruley C."/>
            <person name="Garin J."/>
            <person name="Claverie J.M."/>
            <person name="Abergel C."/>
        </authorList>
    </citation>
    <scope>NUCLEOTIDE SEQUENCE [LARGE SCALE GENOMIC DNA]</scope>
</reference>
<dbReference type="Proteomes" id="UP000204584">
    <property type="component" value="Segment"/>
</dbReference>
<feature type="compositionally biased region" description="Basic residues" evidence="1">
    <location>
        <begin position="373"/>
        <end position="382"/>
    </location>
</feature>